<dbReference type="AlphaFoldDB" id="A0A7I8D966"/>
<reference evidence="2 3" key="1">
    <citation type="submission" date="2020-08" db="EMBL/GenBank/DDBJ databases">
        <title>Complete Genome Sequence of Effusibacillus dendaii Strain skT53, Isolated from Farmland soil.</title>
        <authorList>
            <person name="Konishi T."/>
            <person name="Kawasaki H."/>
        </authorList>
    </citation>
    <scope>NUCLEOTIDE SEQUENCE [LARGE SCALE GENOMIC DNA]</scope>
    <source>
        <strain evidence="3">skT53</strain>
    </source>
</reference>
<sequence length="210" mass="23378">MRPDVFALITFWVAAVMFATGWGNRYVESSGLKNGQFAAVLLLIGTAGDFNLEKANLVFNLGAVIVGALIGIFFGSIRSWKQQIQFLLAIVTVAAVDLVFMVLVPQDPAFYLFDEQVVYPLAAVMSAYLFSRKPLFCMNAALFGILMAGVIQHNRFQTETGTFLFGDSDIMELLASTMIISFVTDQLVHMVNLLFYRLWRRHETAEGDPT</sequence>
<feature type="transmembrane region" description="Helical" evidence="1">
    <location>
        <begin position="6"/>
        <end position="23"/>
    </location>
</feature>
<organism evidence="2 3">
    <name type="scientific">Effusibacillus dendaii</name>
    <dbReference type="NCBI Taxonomy" id="2743772"/>
    <lineage>
        <taxon>Bacteria</taxon>
        <taxon>Bacillati</taxon>
        <taxon>Bacillota</taxon>
        <taxon>Bacilli</taxon>
        <taxon>Bacillales</taxon>
        <taxon>Alicyclobacillaceae</taxon>
        <taxon>Effusibacillus</taxon>
    </lineage>
</organism>
<accession>A0A7I8D966</accession>
<feature type="transmembrane region" description="Helical" evidence="1">
    <location>
        <begin position="173"/>
        <end position="195"/>
    </location>
</feature>
<name>A0A7I8D966_9BACL</name>
<dbReference type="KEGG" id="eff:skT53_03510"/>
<evidence type="ECO:0000313" key="3">
    <source>
        <dbReference type="Proteomes" id="UP000593802"/>
    </source>
</evidence>
<keyword evidence="1" id="KW-0472">Membrane</keyword>
<feature type="transmembrane region" description="Helical" evidence="1">
    <location>
        <begin position="84"/>
        <end position="104"/>
    </location>
</feature>
<dbReference type="RefSeq" id="WP_200759500.1">
    <property type="nucleotide sequence ID" value="NZ_AP023366.1"/>
</dbReference>
<keyword evidence="1" id="KW-0812">Transmembrane</keyword>
<dbReference type="EMBL" id="AP023366">
    <property type="protein sequence ID" value="BCJ85366.1"/>
    <property type="molecule type" value="Genomic_DNA"/>
</dbReference>
<dbReference type="Pfam" id="PF24124">
    <property type="entry name" value="YphA"/>
    <property type="match status" value="1"/>
</dbReference>
<evidence type="ECO:0000313" key="2">
    <source>
        <dbReference type="EMBL" id="BCJ85366.1"/>
    </source>
</evidence>
<keyword evidence="3" id="KW-1185">Reference proteome</keyword>
<proteinExistence type="predicted"/>
<gene>
    <name evidence="2" type="ORF">skT53_03510</name>
</gene>
<evidence type="ECO:0000256" key="1">
    <source>
        <dbReference type="SAM" id="Phobius"/>
    </source>
</evidence>
<feature type="transmembrane region" description="Helical" evidence="1">
    <location>
        <begin position="58"/>
        <end position="77"/>
    </location>
</feature>
<dbReference type="InterPro" id="IPR014617">
    <property type="entry name" value="YphA_Bacsu"/>
</dbReference>
<keyword evidence="1" id="KW-1133">Transmembrane helix</keyword>
<feature type="transmembrane region" description="Helical" evidence="1">
    <location>
        <begin position="135"/>
        <end position="153"/>
    </location>
</feature>
<feature type="transmembrane region" description="Helical" evidence="1">
    <location>
        <begin position="110"/>
        <end position="130"/>
    </location>
</feature>
<dbReference type="Proteomes" id="UP000593802">
    <property type="component" value="Chromosome"/>
</dbReference>
<protein>
    <submittedName>
        <fullName evidence="2">Uncharacterized protein</fullName>
    </submittedName>
</protein>